<dbReference type="SUPFAM" id="SSF51735">
    <property type="entry name" value="NAD(P)-binding Rossmann-fold domains"/>
    <property type="match status" value="1"/>
</dbReference>
<evidence type="ECO:0000256" key="8">
    <source>
        <dbReference type="PIRSR" id="PIRSR000102-1"/>
    </source>
</evidence>
<evidence type="ECO:0000256" key="11">
    <source>
        <dbReference type="RuleBase" id="RU003369"/>
    </source>
</evidence>
<dbReference type="Gene3D" id="3.40.50.720">
    <property type="entry name" value="NAD(P)-binding Rossmann-like Domain"/>
    <property type="match status" value="1"/>
</dbReference>
<gene>
    <name evidence="15" type="ORF">CHLNCDRAFT_18230</name>
</gene>
<dbReference type="InParanoid" id="E1Z349"/>
<dbReference type="InterPro" id="IPR001236">
    <property type="entry name" value="Lactate/malate_DH_N"/>
</dbReference>
<feature type="binding site" evidence="10">
    <location>
        <begin position="32"/>
        <end position="38"/>
    </location>
    <ligand>
        <name>NAD(+)</name>
        <dbReference type="ChEBI" id="CHEBI:57540"/>
    </ligand>
</feature>
<feature type="domain" description="Lactate/malate dehydrogenase C-terminal" evidence="14">
    <location>
        <begin position="171"/>
        <end position="335"/>
    </location>
</feature>
<dbReference type="InterPro" id="IPR010097">
    <property type="entry name" value="Malate_DH_type1"/>
</dbReference>
<dbReference type="EC" id="1.1.1.37" evidence="3 12"/>
<organism evidence="16">
    <name type="scientific">Chlorella variabilis</name>
    <name type="common">Green alga</name>
    <dbReference type="NCBI Taxonomy" id="554065"/>
    <lineage>
        <taxon>Eukaryota</taxon>
        <taxon>Viridiplantae</taxon>
        <taxon>Chlorophyta</taxon>
        <taxon>core chlorophytes</taxon>
        <taxon>Trebouxiophyceae</taxon>
        <taxon>Chlorellales</taxon>
        <taxon>Chlorellaceae</taxon>
        <taxon>Chlorella clade</taxon>
        <taxon>Chlorella</taxon>
    </lineage>
</organism>
<dbReference type="GO" id="GO:0005739">
    <property type="term" value="C:mitochondrion"/>
    <property type="evidence" value="ECO:0007669"/>
    <property type="project" value="TreeGrafter"/>
</dbReference>
<evidence type="ECO:0000256" key="6">
    <source>
        <dbReference type="ARBA" id="ARBA00023027"/>
    </source>
</evidence>
<evidence type="ECO:0000256" key="9">
    <source>
        <dbReference type="PIRSR" id="PIRSR000102-2"/>
    </source>
</evidence>
<dbReference type="CDD" id="cd01337">
    <property type="entry name" value="MDH_glyoxysomal_mitochondrial"/>
    <property type="match status" value="1"/>
</dbReference>
<dbReference type="NCBIfam" id="TIGR01772">
    <property type="entry name" value="MDH_euk_gproteo"/>
    <property type="match status" value="1"/>
</dbReference>
<keyword evidence="5 11" id="KW-0560">Oxidoreductase</keyword>
<evidence type="ECO:0000259" key="13">
    <source>
        <dbReference type="Pfam" id="PF00056"/>
    </source>
</evidence>
<feature type="binding site" evidence="9">
    <location>
        <position position="177"/>
    </location>
    <ligand>
        <name>substrate</name>
    </ligand>
</feature>
<comment type="similarity">
    <text evidence="1">Belongs to the LDH/MDH superfamily. MDH type 1 family.</text>
</comment>
<dbReference type="InterPro" id="IPR036291">
    <property type="entry name" value="NAD(P)-bd_dom_sf"/>
</dbReference>
<dbReference type="InterPro" id="IPR001252">
    <property type="entry name" value="Malate_DH_AS"/>
</dbReference>
<feature type="binding site" evidence="10">
    <location>
        <position position="58"/>
    </location>
    <ligand>
        <name>NAD(+)</name>
        <dbReference type="ChEBI" id="CHEBI:57540"/>
    </ligand>
</feature>
<dbReference type="FunFam" id="3.40.50.720:FF:000013">
    <property type="entry name" value="Malate dehydrogenase"/>
    <property type="match status" value="1"/>
</dbReference>
<evidence type="ECO:0000313" key="16">
    <source>
        <dbReference type="Proteomes" id="UP000008141"/>
    </source>
</evidence>
<dbReference type="InterPro" id="IPR022383">
    <property type="entry name" value="Lactate/malate_DH_C"/>
</dbReference>
<evidence type="ECO:0000256" key="10">
    <source>
        <dbReference type="PIRSR" id="PIRSR000102-3"/>
    </source>
</evidence>
<dbReference type="InterPro" id="IPR015955">
    <property type="entry name" value="Lactate_DH/Glyco_Ohase_4_C"/>
</dbReference>
<feature type="domain" description="Lactate/malate dehydrogenase N-terminal" evidence="13">
    <location>
        <begin position="27"/>
        <end position="169"/>
    </location>
</feature>
<feature type="binding site" evidence="10">
    <location>
        <position position="252"/>
    </location>
    <ligand>
        <name>NAD(+)</name>
        <dbReference type="ChEBI" id="CHEBI:57540"/>
    </ligand>
</feature>
<feature type="binding site" evidence="10">
    <location>
        <position position="118"/>
    </location>
    <ligand>
        <name>NAD(+)</name>
        <dbReference type="ChEBI" id="CHEBI:57540"/>
    </ligand>
</feature>
<dbReference type="GO" id="GO:0030060">
    <property type="term" value="F:L-malate dehydrogenase (NAD+) activity"/>
    <property type="evidence" value="ECO:0007669"/>
    <property type="project" value="UniProtKB-EC"/>
</dbReference>
<feature type="binding site" evidence="9">
    <location>
        <position position="111"/>
    </location>
    <ligand>
        <name>substrate</name>
    </ligand>
</feature>
<dbReference type="PANTHER" id="PTHR11540">
    <property type="entry name" value="MALATE AND LACTATE DEHYDROGENASE"/>
    <property type="match status" value="1"/>
</dbReference>
<dbReference type="Proteomes" id="UP000008141">
    <property type="component" value="Unassembled WGS sequence"/>
</dbReference>
<feature type="binding site" evidence="10">
    <location>
        <begin position="141"/>
        <end position="143"/>
    </location>
    <ligand>
        <name>NAD(+)</name>
        <dbReference type="ChEBI" id="CHEBI:57540"/>
    </ligand>
</feature>
<dbReference type="PIRSF" id="PIRSF000102">
    <property type="entry name" value="Lac_mal_DH"/>
    <property type="match status" value="1"/>
</dbReference>
<dbReference type="GO" id="GO:0006108">
    <property type="term" value="P:malate metabolic process"/>
    <property type="evidence" value="ECO:0007669"/>
    <property type="project" value="InterPro"/>
</dbReference>
<dbReference type="InterPro" id="IPR001557">
    <property type="entry name" value="L-lactate/malate_DH"/>
</dbReference>
<dbReference type="STRING" id="554065.E1Z349"/>
<dbReference type="PROSITE" id="PS00068">
    <property type="entry name" value="MDH"/>
    <property type="match status" value="1"/>
</dbReference>
<dbReference type="PANTHER" id="PTHR11540:SF16">
    <property type="entry name" value="MALATE DEHYDROGENASE, MITOCHONDRIAL"/>
    <property type="match status" value="1"/>
</dbReference>
<evidence type="ECO:0000256" key="4">
    <source>
        <dbReference type="ARBA" id="ARBA00022532"/>
    </source>
</evidence>
<dbReference type="GO" id="GO:0006099">
    <property type="term" value="P:tricarboxylic acid cycle"/>
    <property type="evidence" value="ECO:0007669"/>
    <property type="project" value="UniProtKB-KW"/>
</dbReference>
<sequence>MEQRPIVASRQQPVRAGRRQAVIEARKVAVLGAAGGIGQPLSLLLKMNRMVTELALYDIANVAGVAADLSHCNTNTKVTGYTGAEELAGALKGAELVVIPAGVPRKPGMTRDDLFNINAGIVKTLCEGVAASCPDAIIAIISNPVNSTVPICAEVLKKAGVYNPRKVMGVTTLDVVRANTFVAEAKGLDTKDVDVPVIGGHAGETILPLLSQATPRVQFSPEEAAKMTERIQNAGTEVVEAKAGAGSATLSMAYAAARFAESVLLGLSGEQDIIECTYVESEVVPGFQYFASKVRLGPDGVEEFLPLGPLTAFEQEGLEKMKGLLSKNIEAGIAFANK</sequence>
<evidence type="ECO:0000256" key="12">
    <source>
        <dbReference type="RuleBase" id="RU003405"/>
    </source>
</evidence>
<comment type="subunit">
    <text evidence="2">Homodimer.</text>
</comment>
<dbReference type="AlphaFoldDB" id="E1Z349"/>
<dbReference type="Pfam" id="PF02866">
    <property type="entry name" value="Ldh_1_C"/>
    <property type="match status" value="1"/>
</dbReference>
<dbReference type="Pfam" id="PF00056">
    <property type="entry name" value="Ldh_1_N"/>
    <property type="match status" value="1"/>
</dbReference>
<evidence type="ECO:0000259" key="14">
    <source>
        <dbReference type="Pfam" id="PF02866"/>
    </source>
</evidence>
<dbReference type="RefSeq" id="XP_005852212.1">
    <property type="nucleotide sequence ID" value="XM_005852150.1"/>
</dbReference>
<dbReference type="KEGG" id="cvr:CHLNCDRAFT_18230"/>
<feature type="binding site" evidence="9">
    <location>
        <position position="105"/>
    </location>
    <ligand>
        <name>substrate</name>
    </ligand>
</feature>
<keyword evidence="16" id="KW-1185">Reference proteome</keyword>
<accession>E1Z349</accession>
<evidence type="ECO:0000256" key="3">
    <source>
        <dbReference type="ARBA" id="ARBA00012995"/>
    </source>
</evidence>
<keyword evidence="6 10" id="KW-0520">NAD</keyword>
<dbReference type="OrthoDB" id="4069699at2759"/>
<name>E1Z349_CHLVA</name>
<dbReference type="FunFam" id="3.90.110.10:FF:000001">
    <property type="entry name" value="Malate dehydrogenase"/>
    <property type="match status" value="1"/>
</dbReference>
<dbReference type="EMBL" id="GL433835">
    <property type="protein sequence ID" value="EFN60110.1"/>
    <property type="molecule type" value="Genomic_DNA"/>
</dbReference>
<comment type="catalytic activity">
    <reaction evidence="7 12">
        <text>(S)-malate + NAD(+) = oxaloacetate + NADH + H(+)</text>
        <dbReference type="Rhea" id="RHEA:21432"/>
        <dbReference type="ChEBI" id="CHEBI:15378"/>
        <dbReference type="ChEBI" id="CHEBI:15589"/>
        <dbReference type="ChEBI" id="CHEBI:16452"/>
        <dbReference type="ChEBI" id="CHEBI:57540"/>
        <dbReference type="ChEBI" id="CHEBI:57945"/>
        <dbReference type="EC" id="1.1.1.37"/>
    </reaction>
</comment>
<evidence type="ECO:0000313" key="15">
    <source>
        <dbReference type="EMBL" id="EFN60110.1"/>
    </source>
</evidence>
<dbReference type="GeneID" id="17359520"/>
<evidence type="ECO:0000256" key="5">
    <source>
        <dbReference type="ARBA" id="ARBA00023002"/>
    </source>
</evidence>
<dbReference type="eggNOG" id="KOG1494">
    <property type="taxonomic scope" value="Eukaryota"/>
</dbReference>
<keyword evidence="4 12" id="KW-0816">Tricarboxylic acid cycle</keyword>
<dbReference type="SUPFAM" id="SSF56327">
    <property type="entry name" value="LDH C-terminal domain-like"/>
    <property type="match status" value="1"/>
</dbReference>
<evidence type="ECO:0000256" key="2">
    <source>
        <dbReference type="ARBA" id="ARBA00011738"/>
    </source>
</evidence>
<feature type="binding site" evidence="9">
    <location>
        <position position="143"/>
    </location>
    <ligand>
        <name>substrate</name>
    </ligand>
</feature>
<protein>
    <recommendedName>
        <fullName evidence="3 12">Malate dehydrogenase</fullName>
        <ecNumber evidence="3 12">1.1.1.37</ecNumber>
    </recommendedName>
</protein>
<evidence type="ECO:0000256" key="1">
    <source>
        <dbReference type="ARBA" id="ARBA00008824"/>
    </source>
</evidence>
<feature type="active site" description="Proton acceptor" evidence="8">
    <location>
        <position position="201"/>
    </location>
</feature>
<proteinExistence type="inferred from homology"/>
<reference evidence="15 16" key="1">
    <citation type="journal article" date="2010" name="Plant Cell">
        <title>The Chlorella variabilis NC64A genome reveals adaptation to photosymbiosis, coevolution with viruses, and cryptic sex.</title>
        <authorList>
            <person name="Blanc G."/>
            <person name="Duncan G."/>
            <person name="Agarkova I."/>
            <person name="Borodovsky M."/>
            <person name="Gurnon J."/>
            <person name="Kuo A."/>
            <person name="Lindquist E."/>
            <person name="Lucas S."/>
            <person name="Pangilinan J."/>
            <person name="Polle J."/>
            <person name="Salamov A."/>
            <person name="Terry A."/>
            <person name="Yamada T."/>
            <person name="Dunigan D.D."/>
            <person name="Grigoriev I.V."/>
            <person name="Claverie J.M."/>
            <person name="Van Etten J.L."/>
        </authorList>
    </citation>
    <scope>NUCLEOTIDE SEQUENCE [LARGE SCALE GENOMIC DNA]</scope>
    <source>
        <strain evidence="15 16">NC64A</strain>
    </source>
</reference>
<dbReference type="Gene3D" id="3.90.110.10">
    <property type="entry name" value="Lactate dehydrogenase/glycoside hydrolase, family 4, C-terminal"/>
    <property type="match status" value="1"/>
</dbReference>
<evidence type="ECO:0000256" key="7">
    <source>
        <dbReference type="ARBA" id="ARBA00048313"/>
    </source>
</evidence>